<dbReference type="GO" id="GO:0005524">
    <property type="term" value="F:ATP binding"/>
    <property type="evidence" value="ECO:0007669"/>
    <property type="project" value="UniProtKB-KW"/>
</dbReference>
<evidence type="ECO:0000259" key="7">
    <source>
        <dbReference type="PROSITE" id="PS50862"/>
    </source>
</evidence>
<dbReference type="Gene3D" id="3.30.930.10">
    <property type="entry name" value="Bira Bifunctional Protein, Domain 2"/>
    <property type="match status" value="1"/>
</dbReference>
<dbReference type="NCBIfam" id="NF005479">
    <property type="entry name" value="PRK07080.1"/>
    <property type="match status" value="1"/>
</dbReference>
<accession>A0AAW7XBP3</accession>
<organism evidence="8 9">
    <name type="scientific">Saccharophagus degradans</name>
    <dbReference type="NCBI Taxonomy" id="86304"/>
    <lineage>
        <taxon>Bacteria</taxon>
        <taxon>Pseudomonadati</taxon>
        <taxon>Pseudomonadota</taxon>
        <taxon>Gammaproteobacteria</taxon>
        <taxon>Cellvibrionales</taxon>
        <taxon>Cellvibrionaceae</taxon>
        <taxon>Saccharophagus</taxon>
    </lineage>
</organism>
<dbReference type="InterPro" id="IPR045864">
    <property type="entry name" value="aa-tRNA-synth_II/BPL/LPL"/>
</dbReference>
<sequence length="311" mass="34982">MCISDQPITEAYLAYQKELVDAGLLIPSGVKGVYGRSGLFEKVVDQFEAFATRMGADANAEVMRFPPIFGRHTYMQTDHVEAMPDLMGSVNSFCGNEKEHRALIAKIEEKDENWCKDLTPTDVMLVPAACYPLYPTATGSVLPEGGRTVDLKTFVFRHEPSDDPARMQIFRQREYVRLGTPEQALQHRNHWLQTAEGMHKELGLEVQVVVANDPFFGRGGRVMKATQREQELKFEIVTPICSEEKPTAITSCNCHLDHFGHSFNIKTADGEPAHTSCIGFGLERIALALFKTHGLDPSRWPEKVRKTLQWT</sequence>
<dbReference type="InterPro" id="IPR002314">
    <property type="entry name" value="aa-tRNA-synt_IIb"/>
</dbReference>
<dbReference type="EMBL" id="JAUOPB010000019">
    <property type="protein sequence ID" value="MDO6424884.1"/>
    <property type="molecule type" value="Genomic_DNA"/>
</dbReference>
<evidence type="ECO:0000256" key="3">
    <source>
        <dbReference type="ARBA" id="ARBA00022741"/>
    </source>
</evidence>
<evidence type="ECO:0000313" key="8">
    <source>
        <dbReference type="EMBL" id="MDO6424884.1"/>
    </source>
</evidence>
<dbReference type="EC" id="6.2.1.n2" evidence="8"/>
<evidence type="ECO:0000256" key="4">
    <source>
        <dbReference type="ARBA" id="ARBA00022840"/>
    </source>
</evidence>
<keyword evidence="2 8" id="KW-0436">Ligase</keyword>
<dbReference type="AlphaFoldDB" id="A0AAW7XBP3"/>
<keyword evidence="6" id="KW-0030">Aminoacyl-tRNA synthetase</keyword>
<dbReference type="CDD" id="cd00670">
    <property type="entry name" value="Gly_His_Pro_Ser_Thr_tRS_core"/>
    <property type="match status" value="1"/>
</dbReference>
<dbReference type="InterPro" id="IPR006195">
    <property type="entry name" value="aa-tRNA-synth_II"/>
</dbReference>
<keyword evidence="1" id="KW-0963">Cytoplasm</keyword>
<evidence type="ECO:0000256" key="6">
    <source>
        <dbReference type="ARBA" id="ARBA00023146"/>
    </source>
</evidence>
<keyword evidence="4" id="KW-0067">ATP-binding</keyword>
<dbReference type="Pfam" id="PF00587">
    <property type="entry name" value="tRNA-synt_2b"/>
    <property type="match status" value="1"/>
</dbReference>
<name>A0AAW7XBP3_9GAMM</name>
<evidence type="ECO:0000256" key="1">
    <source>
        <dbReference type="ARBA" id="ARBA00022490"/>
    </source>
</evidence>
<keyword evidence="3" id="KW-0547">Nucleotide-binding</keyword>
<reference evidence="8" key="1">
    <citation type="submission" date="2023-07" db="EMBL/GenBank/DDBJ databases">
        <title>Genome content predicts the carbon catabolic preferences of heterotrophic bacteria.</title>
        <authorList>
            <person name="Gralka M."/>
        </authorList>
    </citation>
    <scope>NUCLEOTIDE SEQUENCE</scope>
    <source>
        <strain evidence="8">I3M17_2</strain>
    </source>
</reference>
<feature type="domain" description="Aminoacyl-transfer RNA synthetases class-II family profile" evidence="7">
    <location>
        <begin position="155"/>
        <end position="297"/>
    </location>
</feature>
<comment type="caution">
    <text evidence="8">The sequence shown here is derived from an EMBL/GenBank/DDBJ whole genome shotgun (WGS) entry which is preliminary data.</text>
</comment>
<dbReference type="PROSITE" id="PS50862">
    <property type="entry name" value="AA_TRNA_LIGASE_II"/>
    <property type="match status" value="1"/>
</dbReference>
<keyword evidence="5" id="KW-0648">Protein biosynthesis</keyword>
<protein>
    <submittedName>
        <fullName evidence="8">Amino acid--[acyl-carrier-protein] ligase</fullName>
        <ecNumber evidence="8">6.2.1.n2</ecNumber>
    </submittedName>
</protein>
<dbReference type="GO" id="GO:0004812">
    <property type="term" value="F:aminoacyl-tRNA ligase activity"/>
    <property type="evidence" value="ECO:0007669"/>
    <property type="project" value="UniProtKB-KW"/>
</dbReference>
<evidence type="ECO:0000256" key="5">
    <source>
        <dbReference type="ARBA" id="ARBA00022917"/>
    </source>
</evidence>
<dbReference type="Proteomes" id="UP001169760">
    <property type="component" value="Unassembled WGS sequence"/>
</dbReference>
<dbReference type="SUPFAM" id="SSF55681">
    <property type="entry name" value="Class II aaRS and biotin synthetases"/>
    <property type="match status" value="1"/>
</dbReference>
<evidence type="ECO:0000313" key="9">
    <source>
        <dbReference type="Proteomes" id="UP001169760"/>
    </source>
</evidence>
<gene>
    <name evidence="8" type="ORF">Q4521_20510</name>
</gene>
<dbReference type="RefSeq" id="WP_303494146.1">
    <property type="nucleotide sequence ID" value="NZ_JAUOPB010000019.1"/>
</dbReference>
<evidence type="ECO:0000256" key="2">
    <source>
        <dbReference type="ARBA" id="ARBA00022598"/>
    </source>
</evidence>
<proteinExistence type="predicted"/>
<dbReference type="GO" id="GO:0006418">
    <property type="term" value="P:tRNA aminoacylation for protein translation"/>
    <property type="evidence" value="ECO:0007669"/>
    <property type="project" value="InterPro"/>
</dbReference>